<keyword evidence="3" id="KW-1185">Reference proteome</keyword>
<gene>
    <name evidence="2" type="ORF">LITE_LOCUS19494</name>
</gene>
<evidence type="ECO:0000256" key="1">
    <source>
        <dbReference type="SAM" id="MobiDB-lite"/>
    </source>
</evidence>
<evidence type="ECO:0000313" key="2">
    <source>
        <dbReference type="EMBL" id="CAI0423384.1"/>
    </source>
</evidence>
<protein>
    <submittedName>
        <fullName evidence="2">Uncharacterized protein</fullName>
    </submittedName>
</protein>
<feature type="compositionally biased region" description="Basic and acidic residues" evidence="1">
    <location>
        <begin position="30"/>
        <end position="55"/>
    </location>
</feature>
<dbReference type="Proteomes" id="UP001154282">
    <property type="component" value="Unassembled WGS sequence"/>
</dbReference>
<dbReference type="AlphaFoldDB" id="A0AAV0KLT7"/>
<accession>A0AAV0KLT7</accession>
<sequence length="64" mass="7348">LYFSSYSSPYFPLSLSLSLTVCAYEAKFSGGREEEEKKKERGEMKKVQRRKEGCFKNKRGLSSA</sequence>
<name>A0AAV0KLT7_9ROSI</name>
<reference evidence="2" key="1">
    <citation type="submission" date="2022-08" db="EMBL/GenBank/DDBJ databases">
        <authorList>
            <person name="Gutierrez-Valencia J."/>
        </authorList>
    </citation>
    <scope>NUCLEOTIDE SEQUENCE</scope>
</reference>
<comment type="caution">
    <text evidence="2">The sequence shown here is derived from an EMBL/GenBank/DDBJ whole genome shotgun (WGS) entry which is preliminary data.</text>
</comment>
<dbReference type="EMBL" id="CAMGYJ010000005">
    <property type="protein sequence ID" value="CAI0423384.1"/>
    <property type="molecule type" value="Genomic_DNA"/>
</dbReference>
<evidence type="ECO:0000313" key="3">
    <source>
        <dbReference type="Proteomes" id="UP001154282"/>
    </source>
</evidence>
<proteinExistence type="predicted"/>
<organism evidence="2 3">
    <name type="scientific">Linum tenue</name>
    <dbReference type="NCBI Taxonomy" id="586396"/>
    <lineage>
        <taxon>Eukaryota</taxon>
        <taxon>Viridiplantae</taxon>
        <taxon>Streptophyta</taxon>
        <taxon>Embryophyta</taxon>
        <taxon>Tracheophyta</taxon>
        <taxon>Spermatophyta</taxon>
        <taxon>Magnoliopsida</taxon>
        <taxon>eudicotyledons</taxon>
        <taxon>Gunneridae</taxon>
        <taxon>Pentapetalae</taxon>
        <taxon>rosids</taxon>
        <taxon>fabids</taxon>
        <taxon>Malpighiales</taxon>
        <taxon>Linaceae</taxon>
        <taxon>Linum</taxon>
    </lineage>
</organism>
<feature type="region of interest" description="Disordered" evidence="1">
    <location>
        <begin position="29"/>
        <end position="64"/>
    </location>
</feature>
<feature type="non-terminal residue" evidence="2">
    <location>
        <position position="1"/>
    </location>
</feature>